<evidence type="ECO:0000256" key="1">
    <source>
        <dbReference type="SAM" id="Phobius"/>
    </source>
</evidence>
<name>A0A1B6NS47_9ZZZZ</name>
<accession>A0A1B6NS47</accession>
<comment type="caution">
    <text evidence="2">The sequence shown here is derived from an EMBL/GenBank/DDBJ whole genome shotgun (WGS) entry which is preliminary data.</text>
</comment>
<keyword evidence="1" id="KW-1133">Transmembrane helix</keyword>
<feature type="transmembrane region" description="Helical" evidence="1">
    <location>
        <begin position="12"/>
        <end position="36"/>
    </location>
</feature>
<evidence type="ECO:0000313" key="2">
    <source>
        <dbReference type="EMBL" id="KTF05752.1"/>
    </source>
</evidence>
<keyword evidence="1" id="KW-0472">Membrane</keyword>
<reference evidence="2" key="1">
    <citation type="submission" date="2013-11" db="EMBL/GenBank/DDBJ databases">
        <title>Microbial diversity, functional groups and degradation webs in Northern and Southern Mediterranean and Red Sea marine crude oil polluted sites.</title>
        <authorList>
            <person name="Daffonchio D."/>
            <person name="Mapelli F."/>
            <person name="Ferrer M."/>
            <person name="Richter M."/>
            <person name="Cherif A."/>
            <person name="Malkawi H.I."/>
            <person name="Yakimov M.M."/>
            <person name="Abdel-Fattah Y.R."/>
            <person name="Blaghen M."/>
            <person name="Golyshin P.N."/>
            <person name="Kalogerakis N."/>
            <person name="Boon N."/>
            <person name="Magagnini M."/>
            <person name="Fava F."/>
        </authorList>
    </citation>
    <scope>NUCLEOTIDE SEQUENCE</scope>
</reference>
<proteinExistence type="predicted"/>
<keyword evidence="1" id="KW-0812">Transmembrane</keyword>
<dbReference type="EMBL" id="AYSL01001587">
    <property type="protein sequence ID" value="KTF05752.1"/>
    <property type="molecule type" value="Genomic_DNA"/>
</dbReference>
<sequence length="60" mass="6662">VPSINDKLAAILLLFGVVCVTVYLSLIVAFMCVVNLTRRQKGLSQREARTPIHKKALSEH</sequence>
<protein>
    <submittedName>
        <fullName evidence="2">Uncharacterized protein</fullName>
    </submittedName>
</protein>
<organism evidence="2">
    <name type="scientific">marine sediment metagenome</name>
    <dbReference type="NCBI Taxonomy" id="412755"/>
    <lineage>
        <taxon>unclassified sequences</taxon>
        <taxon>metagenomes</taxon>
        <taxon>ecological metagenomes</taxon>
    </lineage>
</organism>
<dbReference type="AlphaFoldDB" id="A0A1B6NS47"/>
<feature type="non-terminal residue" evidence="2">
    <location>
        <position position="1"/>
    </location>
</feature>
<gene>
    <name evidence="2" type="ORF">MGSAQ_002752</name>
</gene>